<feature type="domain" description="BTB" evidence="2">
    <location>
        <begin position="310"/>
        <end position="369"/>
    </location>
</feature>
<reference evidence="3" key="1">
    <citation type="submission" date="2022-01" db="EMBL/GenBank/DDBJ databases">
        <title>Genome Sequence Resource for Two Populations of Ditylenchus destructor, the Migratory Endoparasitic Phytonematode.</title>
        <authorList>
            <person name="Zhang H."/>
            <person name="Lin R."/>
            <person name="Xie B."/>
        </authorList>
    </citation>
    <scope>NUCLEOTIDE SEQUENCE</scope>
    <source>
        <strain evidence="3">BazhouSP</strain>
    </source>
</reference>
<evidence type="ECO:0000313" key="3">
    <source>
        <dbReference type="EMBL" id="KAI1702879.1"/>
    </source>
</evidence>
<accession>A0AAD4MSR9</accession>
<protein>
    <submittedName>
        <fullName evidence="3">BTB/POZ domain-containing protein</fullName>
    </submittedName>
</protein>
<feature type="compositionally biased region" description="Low complexity" evidence="1">
    <location>
        <begin position="7"/>
        <end position="22"/>
    </location>
</feature>
<dbReference type="PROSITE" id="PS50097">
    <property type="entry name" value="BTB"/>
    <property type="match status" value="1"/>
</dbReference>
<dbReference type="Proteomes" id="UP001201812">
    <property type="component" value="Unassembled WGS sequence"/>
</dbReference>
<dbReference type="SMART" id="SM00225">
    <property type="entry name" value="BTB"/>
    <property type="match status" value="1"/>
</dbReference>
<sequence length="391" mass="44040">MTASRQLSLGNLNTPPTTNSSTKNYMGSPSTASKRPSEVSNNDPPSKRATIVPIQPWNPVRSVQNMFQSAEPVVIDDEDTAPLQKTLEAKVEELFKSHFGMMKNGLAKFKGEFQEEIKAQMEKNSGELKQLIQDEIVSAKRELKTSKSASMKTGTSKSGWNECNENENELQQGSVRYVFNVEKLRTEKTLRSPTVIIGGSEWYLCIKDIGDSLRVILCCSMDSDEFLYDTNGRYVLFGQKRAEFKFNHCYAFKSLHIPVLQYLFEQLTDSVNGHITADNHITVQADFNFKRVRNNPIDVRLFSAPTPFRSDCMLVVEDKRLYVNKGLLSVYSAYFDELFNGDPGTNGSNEIVVTDVSVTEFIAMLSAIYPTEDHLVIAGIIHFYDILESSQ</sequence>
<keyword evidence="4" id="KW-1185">Reference proteome</keyword>
<dbReference type="EMBL" id="JAKKPZ010000091">
    <property type="protein sequence ID" value="KAI1702879.1"/>
    <property type="molecule type" value="Genomic_DNA"/>
</dbReference>
<dbReference type="PANTHER" id="PTHR47022:SF1">
    <property type="entry name" value="BTB AND MATH DOMAIN-CONTAINING PROTEIN 36-RELATED"/>
    <property type="match status" value="1"/>
</dbReference>
<dbReference type="InterPro" id="IPR011333">
    <property type="entry name" value="SKP1/BTB/POZ_sf"/>
</dbReference>
<dbReference type="Pfam" id="PF00651">
    <property type="entry name" value="BTB"/>
    <property type="match status" value="1"/>
</dbReference>
<feature type="region of interest" description="Disordered" evidence="1">
    <location>
        <begin position="1"/>
        <end position="51"/>
    </location>
</feature>
<dbReference type="SUPFAM" id="SSF54695">
    <property type="entry name" value="POZ domain"/>
    <property type="match status" value="1"/>
</dbReference>
<proteinExistence type="predicted"/>
<dbReference type="Gene3D" id="3.30.710.10">
    <property type="entry name" value="Potassium Channel Kv1.1, Chain A"/>
    <property type="match status" value="1"/>
</dbReference>
<evidence type="ECO:0000259" key="2">
    <source>
        <dbReference type="PROSITE" id="PS50097"/>
    </source>
</evidence>
<dbReference type="PANTHER" id="PTHR47022">
    <property type="entry name" value="BTB AND MATH DOMAIN-CONTAINING PROTEIN 36-RELATED"/>
    <property type="match status" value="1"/>
</dbReference>
<evidence type="ECO:0000313" key="4">
    <source>
        <dbReference type="Proteomes" id="UP001201812"/>
    </source>
</evidence>
<dbReference type="AlphaFoldDB" id="A0AAD4MSR9"/>
<evidence type="ECO:0000256" key="1">
    <source>
        <dbReference type="SAM" id="MobiDB-lite"/>
    </source>
</evidence>
<comment type="caution">
    <text evidence="3">The sequence shown here is derived from an EMBL/GenBank/DDBJ whole genome shotgun (WGS) entry which is preliminary data.</text>
</comment>
<name>A0AAD4MSR9_9BILA</name>
<organism evidence="3 4">
    <name type="scientific">Ditylenchus destructor</name>
    <dbReference type="NCBI Taxonomy" id="166010"/>
    <lineage>
        <taxon>Eukaryota</taxon>
        <taxon>Metazoa</taxon>
        <taxon>Ecdysozoa</taxon>
        <taxon>Nematoda</taxon>
        <taxon>Chromadorea</taxon>
        <taxon>Rhabditida</taxon>
        <taxon>Tylenchina</taxon>
        <taxon>Tylenchomorpha</taxon>
        <taxon>Sphaerularioidea</taxon>
        <taxon>Anguinidae</taxon>
        <taxon>Anguininae</taxon>
        <taxon>Ditylenchus</taxon>
    </lineage>
</organism>
<feature type="compositionally biased region" description="Polar residues" evidence="1">
    <location>
        <begin position="23"/>
        <end position="44"/>
    </location>
</feature>
<feature type="compositionally biased region" description="Polar residues" evidence="1">
    <location>
        <begin position="146"/>
        <end position="159"/>
    </location>
</feature>
<gene>
    <name evidence="3" type="ORF">DdX_15210</name>
</gene>
<dbReference type="InterPro" id="IPR000210">
    <property type="entry name" value="BTB/POZ_dom"/>
</dbReference>
<feature type="region of interest" description="Disordered" evidence="1">
    <location>
        <begin position="143"/>
        <end position="163"/>
    </location>
</feature>
<dbReference type="CDD" id="cd18186">
    <property type="entry name" value="BTB_POZ_ZBTB_KLHL-like"/>
    <property type="match status" value="1"/>
</dbReference>